<evidence type="ECO:0000256" key="5">
    <source>
        <dbReference type="ARBA" id="ARBA00022692"/>
    </source>
</evidence>
<dbReference type="GO" id="GO:0012505">
    <property type="term" value="C:endomembrane system"/>
    <property type="evidence" value="ECO:0007669"/>
    <property type="project" value="UniProtKB-SubCell"/>
</dbReference>
<keyword evidence="7 13" id="KW-1133">Transmembrane helix</keyword>
<name>A0A844FGW0_9FIRM</name>
<reference evidence="16 17" key="1">
    <citation type="submission" date="2019-08" db="EMBL/GenBank/DDBJ databases">
        <title>In-depth cultivation of the pig gut microbiome towards novel bacterial diversity and tailored functional studies.</title>
        <authorList>
            <person name="Wylensek D."/>
            <person name="Hitch T.C.A."/>
            <person name="Clavel T."/>
        </authorList>
    </citation>
    <scope>NUCLEOTIDE SEQUENCE [LARGE SCALE GENOMIC DNA]</scope>
    <source>
        <strain evidence="16 17">Med78-601-WT-4W-RMD-3</strain>
    </source>
</reference>
<evidence type="ECO:0000256" key="4">
    <source>
        <dbReference type="ARBA" id="ARBA00022547"/>
    </source>
</evidence>
<dbReference type="InterPro" id="IPR028987">
    <property type="entry name" value="ATP_synth_B-like_membr_sf"/>
</dbReference>
<sequence length="170" mass="19453">MDIDVRVIPELLSMILQLISTLILFLVLKHFLHEPVSKFMNERKNKIQSDIDDAKALKGEAIELKSEYEAKINEAKAEGQEIIESARKRGEEIKEDIINEAKVEADGIIDRARKEIDREKEKALDEIKLQAGDMALLIASKVIDEELDVNLQQDLINKFIDEVGTDKWQN</sequence>
<dbReference type="Proteomes" id="UP000462760">
    <property type="component" value="Unassembled WGS sequence"/>
</dbReference>
<evidence type="ECO:0000256" key="7">
    <source>
        <dbReference type="ARBA" id="ARBA00022989"/>
    </source>
</evidence>
<dbReference type="NCBIfam" id="NF009992">
    <property type="entry name" value="PRK13461.1"/>
    <property type="match status" value="1"/>
</dbReference>
<evidence type="ECO:0000313" key="16">
    <source>
        <dbReference type="EMBL" id="MSS43287.1"/>
    </source>
</evidence>
<protein>
    <recommendedName>
        <fullName evidence="13">ATP synthase subunit b</fullName>
    </recommendedName>
    <alternativeName>
        <fullName evidence="13">ATP synthase F(0) sector subunit b</fullName>
    </alternativeName>
    <alternativeName>
        <fullName evidence="13">ATPase subunit I</fullName>
    </alternativeName>
    <alternativeName>
        <fullName evidence="13">F-type ATPase subunit b</fullName>
        <shortName evidence="13">F-ATPase subunit b</shortName>
    </alternativeName>
</protein>
<dbReference type="Gene3D" id="1.20.5.620">
    <property type="entry name" value="F1F0 ATP synthase subunit B, membrane domain"/>
    <property type="match status" value="1"/>
</dbReference>
<keyword evidence="2 13" id="KW-0813">Transport</keyword>
<evidence type="ECO:0000256" key="11">
    <source>
        <dbReference type="ARBA" id="ARBA00025198"/>
    </source>
</evidence>
<evidence type="ECO:0000256" key="9">
    <source>
        <dbReference type="ARBA" id="ARBA00023136"/>
    </source>
</evidence>
<evidence type="ECO:0000256" key="8">
    <source>
        <dbReference type="ARBA" id="ARBA00023065"/>
    </source>
</evidence>
<proteinExistence type="inferred from homology"/>
<keyword evidence="4 13" id="KW-0138">CF(0)</keyword>
<evidence type="ECO:0000256" key="13">
    <source>
        <dbReference type="HAMAP-Rule" id="MF_01398"/>
    </source>
</evidence>
<evidence type="ECO:0000256" key="1">
    <source>
        <dbReference type="ARBA" id="ARBA00005513"/>
    </source>
</evidence>
<comment type="function">
    <text evidence="11 13">F(1)F(0) ATP synthase produces ATP from ADP in the presence of a proton or sodium gradient. F-type ATPases consist of two structural domains, F(1) containing the extramembraneous catalytic core and F(0) containing the membrane proton channel, linked together by a central stalk and a peripheral stalk. During catalysis, ATP synthesis in the catalytic domain of F(1) is coupled via a rotary mechanism of the central stalk subunits to proton translocation.</text>
</comment>
<evidence type="ECO:0000256" key="2">
    <source>
        <dbReference type="ARBA" id="ARBA00022448"/>
    </source>
</evidence>
<keyword evidence="10 13" id="KW-0066">ATP synthesis</keyword>
<evidence type="ECO:0000256" key="14">
    <source>
        <dbReference type="RuleBase" id="RU003848"/>
    </source>
</evidence>
<keyword evidence="9 13" id="KW-0472">Membrane</keyword>
<dbReference type="CDD" id="cd06503">
    <property type="entry name" value="ATP-synt_Fo_b"/>
    <property type="match status" value="1"/>
</dbReference>
<organism evidence="16 17">
    <name type="scientific">Anaerosalibacter bizertensis</name>
    <dbReference type="NCBI Taxonomy" id="932217"/>
    <lineage>
        <taxon>Bacteria</taxon>
        <taxon>Bacillati</taxon>
        <taxon>Bacillota</taxon>
        <taxon>Tissierellia</taxon>
        <taxon>Tissierellales</taxon>
        <taxon>Sporanaerobacteraceae</taxon>
        <taxon>Anaerosalibacter</taxon>
    </lineage>
</organism>
<dbReference type="GO" id="GO:0046961">
    <property type="term" value="F:proton-transporting ATPase activity, rotational mechanism"/>
    <property type="evidence" value="ECO:0007669"/>
    <property type="project" value="TreeGrafter"/>
</dbReference>
<comment type="similarity">
    <text evidence="1 13 14">Belongs to the ATPase B chain family.</text>
</comment>
<comment type="subunit">
    <text evidence="13">F-type ATPases have 2 components, F(1) - the catalytic core - and F(0) - the membrane proton channel. F(1) has five subunits: alpha(3), beta(3), gamma(1), delta(1), epsilon(1). F(0) has three main subunits: a(1), b(2) and c(10-14). The alpha and beta chains form an alternating ring which encloses part of the gamma chain. F(1) is attached to F(0) by a central stalk formed by the gamma and epsilon chains, while a peripheral stalk is formed by the delta and b chains.</text>
</comment>
<dbReference type="PANTHER" id="PTHR33445:SF1">
    <property type="entry name" value="ATP SYNTHASE SUBUNIT B"/>
    <property type="match status" value="1"/>
</dbReference>
<feature type="transmembrane region" description="Helical" evidence="13">
    <location>
        <begin position="12"/>
        <end position="32"/>
    </location>
</feature>
<keyword evidence="15" id="KW-0175">Coiled coil</keyword>
<keyword evidence="3 13" id="KW-1003">Cell membrane</keyword>
<dbReference type="EMBL" id="VULR01000007">
    <property type="protein sequence ID" value="MSS43287.1"/>
    <property type="molecule type" value="Genomic_DNA"/>
</dbReference>
<comment type="subcellular location">
    <subcellularLocation>
        <location evidence="13">Cell membrane</location>
        <topology evidence="13">Single-pass membrane protein</topology>
    </subcellularLocation>
    <subcellularLocation>
        <location evidence="12">Endomembrane system</location>
        <topology evidence="12">Single-pass membrane protein</topology>
    </subcellularLocation>
</comment>
<dbReference type="GO" id="GO:0045259">
    <property type="term" value="C:proton-transporting ATP synthase complex"/>
    <property type="evidence" value="ECO:0007669"/>
    <property type="project" value="UniProtKB-KW"/>
</dbReference>
<evidence type="ECO:0000256" key="15">
    <source>
        <dbReference type="SAM" id="Coils"/>
    </source>
</evidence>
<dbReference type="NCBIfam" id="TIGR01144">
    <property type="entry name" value="ATP_synt_b"/>
    <property type="match status" value="1"/>
</dbReference>
<dbReference type="GO" id="GO:0046933">
    <property type="term" value="F:proton-transporting ATP synthase activity, rotational mechanism"/>
    <property type="evidence" value="ECO:0007669"/>
    <property type="project" value="UniProtKB-UniRule"/>
</dbReference>
<dbReference type="InterPro" id="IPR002146">
    <property type="entry name" value="ATP_synth_b/b'su_bac/chlpt"/>
</dbReference>
<evidence type="ECO:0000256" key="12">
    <source>
        <dbReference type="ARBA" id="ARBA00037847"/>
    </source>
</evidence>
<comment type="function">
    <text evidence="13">Component of the F(0) channel, it forms part of the peripheral stalk, linking F(1) to F(0).</text>
</comment>
<evidence type="ECO:0000256" key="3">
    <source>
        <dbReference type="ARBA" id="ARBA00022475"/>
    </source>
</evidence>
<dbReference type="Pfam" id="PF00430">
    <property type="entry name" value="ATP-synt_B"/>
    <property type="match status" value="1"/>
</dbReference>
<dbReference type="InterPro" id="IPR050059">
    <property type="entry name" value="ATP_synthase_B_chain"/>
</dbReference>
<accession>A0A844FGW0</accession>
<keyword evidence="8 13" id="KW-0406">Ion transport</keyword>
<keyword evidence="5 13" id="KW-0812">Transmembrane</keyword>
<evidence type="ECO:0000256" key="6">
    <source>
        <dbReference type="ARBA" id="ARBA00022781"/>
    </source>
</evidence>
<evidence type="ECO:0000256" key="10">
    <source>
        <dbReference type="ARBA" id="ARBA00023310"/>
    </source>
</evidence>
<dbReference type="OrthoDB" id="9795863at2"/>
<dbReference type="PANTHER" id="PTHR33445">
    <property type="entry name" value="ATP SYNTHASE SUBUNIT B', CHLOROPLASTIC"/>
    <property type="match status" value="1"/>
</dbReference>
<dbReference type="HAMAP" id="MF_01398">
    <property type="entry name" value="ATP_synth_b_bprime"/>
    <property type="match status" value="1"/>
</dbReference>
<keyword evidence="6 13" id="KW-0375">Hydrogen ion transport</keyword>
<gene>
    <name evidence="13" type="primary">atpF</name>
    <name evidence="16" type="ORF">FYJ27_06010</name>
</gene>
<dbReference type="InterPro" id="IPR005864">
    <property type="entry name" value="ATP_synth_F0_bsu_bac"/>
</dbReference>
<dbReference type="AlphaFoldDB" id="A0A844FGW0"/>
<comment type="caution">
    <text evidence="16">The sequence shown here is derived from an EMBL/GenBank/DDBJ whole genome shotgun (WGS) entry which is preliminary data.</text>
</comment>
<evidence type="ECO:0000313" key="17">
    <source>
        <dbReference type="Proteomes" id="UP000462760"/>
    </source>
</evidence>
<dbReference type="SUPFAM" id="SSF81573">
    <property type="entry name" value="F1F0 ATP synthase subunit B, membrane domain"/>
    <property type="match status" value="1"/>
</dbReference>
<dbReference type="GO" id="GO:0005886">
    <property type="term" value="C:plasma membrane"/>
    <property type="evidence" value="ECO:0007669"/>
    <property type="project" value="UniProtKB-SubCell"/>
</dbReference>
<feature type="coiled-coil region" evidence="15">
    <location>
        <begin position="54"/>
        <end position="129"/>
    </location>
</feature>
<dbReference type="RefSeq" id="WP_154483974.1">
    <property type="nucleotide sequence ID" value="NZ_VULR01000007.1"/>
</dbReference>